<gene>
    <name evidence="1" type="ORF">FRX31_027869</name>
</gene>
<dbReference type="OrthoDB" id="10616841at2759"/>
<organism evidence="1 2">
    <name type="scientific">Thalictrum thalictroides</name>
    <name type="common">Rue-anemone</name>
    <name type="synonym">Anemone thalictroides</name>
    <dbReference type="NCBI Taxonomy" id="46969"/>
    <lineage>
        <taxon>Eukaryota</taxon>
        <taxon>Viridiplantae</taxon>
        <taxon>Streptophyta</taxon>
        <taxon>Embryophyta</taxon>
        <taxon>Tracheophyta</taxon>
        <taxon>Spermatophyta</taxon>
        <taxon>Magnoliopsida</taxon>
        <taxon>Ranunculales</taxon>
        <taxon>Ranunculaceae</taxon>
        <taxon>Thalictroideae</taxon>
        <taxon>Thalictrum</taxon>
    </lineage>
</organism>
<evidence type="ECO:0000313" key="1">
    <source>
        <dbReference type="EMBL" id="KAF5182544.1"/>
    </source>
</evidence>
<evidence type="ECO:0000313" key="2">
    <source>
        <dbReference type="Proteomes" id="UP000554482"/>
    </source>
</evidence>
<comment type="caution">
    <text evidence="1">The sequence shown here is derived from an EMBL/GenBank/DDBJ whole genome shotgun (WGS) entry which is preliminary data.</text>
</comment>
<dbReference type="EMBL" id="JABWDY010034597">
    <property type="protein sequence ID" value="KAF5182544.1"/>
    <property type="molecule type" value="Genomic_DNA"/>
</dbReference>
<dbReference type="AlphaFoldDB" id="A0A7J6VBS6"/>
<accession>A0A7J6VBS6</accession>
<name>A0A7J6VBS6_THATH</name>
<sequence length="180" mass="20213">MTVQAAAAVVARTISYLQLSFSHSSPIGSSQHLSSFLTFSTRRRPTPSFSVIISKPTHFMSSLFSPISFPMFRVPIPFLTVSYHALQVRGIISPSSSTLPIPYQSSAVLNYFTDSNSTSRDWTPPIRVPCLLDPMTFCTDEPDYSRNRWLISMDTYGFEFETEEALFNYYIKALAAVVGR</sequence>
<reference evidence="1 2" key="1">
    <citation type="submission" date="2020-06" db="EMBL/GenBank/DDBJ databases">
        <title>Transcriptomic and genomic resources for Thalictrum thalictroides and T. hernandezii: Facilitating candidate gene discovery in an emerging model plant lineage.</title>
        <authorList>
            <person name="Arias T."/>
            <person name="Riano-Pachon D.M."/>
            <person name="Di Stilio V.S."/>
        </authorList>
    </citation>
    <scope>NUCLEOTIDE SEQUENCE [LARGE SCALE GENOMIC DNA]</scope>
    <source>
        <strain evidence="2">cv. WT478/WT964</strain>
        <tissue evidence="1">Leaves</tissue>
    </source>
</reference>
<dbReference type="Proteomes" id="UP000554482">
    <property type="component" value="Unassembled WGS sequence"/>
</dbReference>
<protein>
    <submittedName>
        <fullName evidence="1">Uncharacterized protein</fullName>
    </submittedName>
</protein>
<keyword evidence="2" id="KW-1185">Reference proteome</keyword>
<proteinExistence type="predicted"/>